<proteinExistence type="predicted"/>
<feature type="domain" description="Nucleolar 27S pre-rRNA processing Urb2/Npa2 C-terminal" evidence="1">
    <location>
        <begin position="991"/>
        <end position="1175"/>
    </location>
</feature>
<dbReference type="EMBL" id="KQ977329">
    <property type="protein sequence ID" value="KYN03576.1"/>
    <property type="molecule type" value="Genomic_DNA"/>
</dbReference>
<reference evidence="2 3" key="1">
    <citation type="submission" date="2016-03" db="EMBL/GenBank/DDBJ databases">
        <title>Cyphomyrmex costatus WGS genome.</title>
        <authorList>
            <person name="Nygaard S."/>
            <person name="Hu H."/>
            <person name="Boomsma J."/>
            <person name="Zhang G."/>
        </authorList>
    </citation>
    <scope>NUCLEOTIDE SEQUENCE [LARGE SCALE GENOMIC DNA]</scope>
    <source>
        <strain evidence="2">MS0001</strain>
        <tissue evidence="2">Whole body</tissue>
    </source>
</reference>
<organism evidence="2 3">
    <name type="scientific">Cyphomyrmex costatus</name>
    <dbReference type="NCBI Taxonomy" id="456900"/>
    <lineage>
        <taxon>Eukaryota</taxon>
        <taxon>Metazoa</taxon>
        <taxon>Ecdysozoa</taxon>
        <taxon>Arthropoda</taxon>
        <taxon>Hexapoda</taxon>
        <taxon>Insecta</taxon>
        <taxon>Pterygota</taxon>
        <taxon>Neoptera</taxon>
        <taxon>Endopterygota</taxon>
        <taxon>Hymenoptera</taxon>
        <taxon>Apocrita</taxon>
        <taxon>Aculeata</taxon>
        <taxon>Formicoidea</taxon>
        <taxon>Formicidae</taxon>
        <taxon>Myrmicinae</taxon>
        <taxon>Cyphomyrmex</taxon>
    </lineage>
</organism>
<evidence type="ECO:0000313" key="2">
    <source>
        <dbReference type="EMBL" id="KYN03576.1"/>
    </source>
</evidence>
<dbReference type="InterPro" id="IPR018849">
    <property type="entry name" value="Urb2/Npa2_C"/>
</dbReference>
<dbReference type="Proteomes" id="UP000078542">
    <property type="component" value="Unassembled WGS sequence"/>
</dbReference>
<name>A0A195CSA6_9HYME</name>
<gene>
    <name evidence="2" type="ORF">ALC62_05704</name>
</gene>
<evidence type="ECO:0000313" key="3">
    <source>
        <dbReference type="Proteomes" id="UP000078542"/>
    </source>
</evidence>
<accession>A0A195CSA6</accession>
<protein>
    <recommendedName>
        <fullName evidence="1">Nucleolar 27S pre-rRNA processing Urb2/Npa2 C-terminal domain-containing protein</fullName>
    </recommendedName>
</protein>
<dbReference type="STRING" id="456900.A0A195CSA6"/>
<evidence type="ECO:0000259" key="1">
    <source>
        <dbReference type="Pfam" id="PF10441"/>
    </source>
</evidence>
<keyword evidence="3" id="KW-1185">Reference proteome</keyword>
<sequence length="1176" mass="136858">MNQHAWKELNNCLKFNHINIRADIKQSLIDMLIQTLEKNNLKSTYDEVLECCSLIFVNNSMRQYFITKPKILGLLIKTVFNNVLKHSNYNTVIQKKINQLFEPYKLSPVESNAVITIIESLMQIYKQLITTKDELRLTFIWNILYPMCILVDHTHIDNTNQLGIAAYKCIQQLLLGKNRSVQNKQTEESCQSMFSDLFCMLSENINTSNLQSNLLTYQFIFRTVIGTYKSDTILLDTFLRNLVNSSGKYKWEILDSFLKLLNDITLDFDNIIEGITLTEYFQNFISEILTDDVTCVQYRILTQLSYINPLLIEKNISNIINKILMKEQTVDHTNLLIAILYTSTKLRREQKFISQLLISLKQHVATKETYKANISVFFPSEFKIQLIKAISNFSNSQTIATLRTLIYYLNTDCAELLQSNTLCKNIMILKVTVELLIICFEGMQVFEYTRILSAHEKFINCLDEIGNALSLLVNKSLCLSHNKTVIIILLSAVHSLNKIQNMFTYYILKDTVPKKLLFPILDDPWQQLIQRITNFGEDNCKDIMNKLILYRLKLNISNKPIKLHGLIGDLEYFWSTILKHDIDILSLLHDKEISKVTYLFFSLTITEYINIKLLMENGCNDKLLEVLQILKKQISQEQWMQMANTISFETVLYLEILLHLPIIYFSTNVRTLIFLIVYFISKKCGKNDKVSVLCNMIFSDTQKFNVNKNNFLDLLEKTGIDLFQYIEPKLLVNQLAQNKIFSKACEFSLRNVRTYATLKNLIKSCIQCKETMCIILECMEIIKPKLDAEQKVIFKKAEKKLVKIILKSLPEHINDAFDVKCLIAVLKMTFQTGKITDTLKRLTEATLKNIFTAKEKLNNTNNDKLLQQSMQLFIIVLQHRKMFEIENMIINLWFIMLKHPHKNLIKLLLTSSELKEFCEFLRLLHDETIHILLQKKDEVVWTNIFVVWSNIMKIDMNVKRNKVRLNAINNLFETILTLDMPHRYWSELLCLSHDIISAKHLLIPDITIDLIILISLKSLDEVNISSCKDVLTICRTMMKVKTDLITDKLPNLLLLYRRTINIIVHASKSIINKFDEHRFRCYALDITKLTNVLVKLKTAMVRLAPYVIADLLLLIVEGTIPSYVKMALHESLCQLISICDQHGLAFLSRTLPTSSQEVFKVQLNTFKKFYKYSGKI</sequence>
<dbReference type="Pfam" id="PF10441">
    <property type="entry name" value="Urb2"/>
    <property type="match status" value="1"/>
</dbReference>
<dbReference type="AlphaFoldDB" id="A0A195CSA6"/>